<proteinExistence type="inferred from homology"/>
<evidence type="ECO:0000256" key="3">
    <source>
        <dbReference type="ARBA" id="ARBA00022691"/>
    </source>
</evidence>
<dbReference type="InterPro" id="IPR036464">
    <property type="entry name" value="Rubisco_LSMT_subst-bd_sf"/>
</dbReference>
<keyword evidence="2 4" id="KW-0808">Transferase</keyword>
<sequence>MSSNNGSFGGSSSCEGFDVSQYRKFLNELQRRASELWEITLCHTPTSNTVELLREHMVIRESLLEIGIMQKKFSRKSETDLTYSERRKVALADFLQWANMVGISHCFVEIAYDEDVDGFGLISSDYVTVGSDLLRFLRPSPLFEESLLLYRNVSRQFIHFLLEIIRSDQFRHRKKKSKEMSKLEPIYVNSPLTAANFTFNLYRWSVACISTRINMIPSEVLRDDIGQPRLIPGLIPFLDMANHSYIEGAFHESVHFSVEFDCAEIIAVRDYKPLEPVNIFYGWRSNRDFLLHNGFVPSEKNIRDIYKLKIGLPKSKREVARMHLFYALGFLAESTIFAFEINISKPYFHDLLFRFAQIYVLDEVFSTAEQVEEALNSSDNIRKAWNFLHDRFALLLRAYDRVIDPVKVTHPEPSEFSRYNAIRKSMIERLKLSEIEILQKVKDFCNEQLLGTA</sequence>
<dbReference type="GO" id="GO:0016279">
    <property type="term" value="F:protein-lysine N-methyltransferase activity"/>
    <property type="evidence" value="ECO:0007669"/>
    <property type="project" value="TreeGrafter"/>
</dbReference>
<dbReference type="GO" id="GO:0018064">
    <property type="term" value="F:protein-L-histidine N-tele-methyltransferase activity"/>
    <property type="evidence" value="ECO:0007669"/>
    <property type="project" value="UniProtKB-EC"/>
</dbReference>
<name>A0AAF5PS50_WUCBA</name>
<dbReference type="SUPFAM" id="SSF82199">
    <property type="entry name" value="SET domain"/>
    <property type="match status" value="1"/>
</dbReference>
<accession>A0AAF5PS50</accession>
<dbReference type="GO" id="GO:0032259">
    <property type="term" value="P:methylation"/>
    <property type="evidence" value="ECO:0007669"/>
    <property type="project" value="UniProtKB-KW"/>
</dbReference>
<dbReference type="PROSITE" id="PS51565">
    <property type="entry name" value="SAM_MT85_SETD3"/>
    <property type="match status" value="1"/>
</dbReference>
<protein>
    <recommendedName>
        <fullName evidence="4">protein-histidine N-methyltransferase</fullName>
        <ecNumber evidence="4">2.1.1.85</ecNumber>
    </recommendedName>
</protein>
<evidence type="ECO:0000256" key="2">
    <source>
        <dbReference type="ARBA" id="ARBA00022679"/>
    </source>
</evidence>
<reference evidence="6" key="3">
    <citation type="submission" date="2024-02" db="UniProtKB">
        <authorList>
            <consortium name="WormBaseParasite"/>
        </authorList>
    </citation>
    <scope>IDENTIFICATION</scope>
    <source>
        <strain evidence="6">pt0022</strain>
    </source>
</reference>
<dbReference type="EC" id="2.1.1.85" evidence="4"/>
<dbReference type="InterPro" id="IPR050600">
    <property type="entry name" value="SETD3_SETD6_MTase"/>
</dbReference>
<evidence type="ECO:0000256" key="1">
    <source>
        <dbReference type="ARBA" id="ARBA00022603"/>
    </source>
</evidence>
<dbReference type="PANTHER" id="PTHR13271:SF47">
    <property type="entry name" value="ACTIN-HISTIDINE N-METHYLTRANSFERASE"/>
    <property type="match status" value="1"/>
</dbReference>
<dbReference type="PANTHER" id="PTHR13271">
    <property type="entry name" value="UNCHARACTERIZED PUTATIVE METHYLTRANSFERASE"/>
    <property type="match status" value="1"/>
</dbReference>
<reference evidence="5" key="2">
    <citation type="journal article" date="2016" name="Mol. Ecol.">
        <title>Population genomics of the filarial nematode parasite Wuchereria bancrofti from mosquitoes.</title>
        <authorList>
            <person name="Small S.T."/>
            <person name="Reimer L.J."/>
            <person name="Tisch D.J."/>
            <person name="King C.L."/>
            <person name="Christensen B.M."/>
            <person name="Siba P.M."/>
            <person name="Kazura J.W."/>
            <person name="Serre D."/>
            <person name="Zimmerman P.A."/>
        </authorList>
    </citation>
    <scope>NUCLEOTIDE SEQUENCE</scope>
    <source>
        <strain evidence="5">pt0022</strain>
    </source>
</reference>
<reference evidence="5" key="1">
    <citation type="submission" date="2015-03" db="EMBL/GenBank/DDBJ databases">
        <title>Wuchereria bancrofti Genome Sequencing Papua New Guinea Strain.</title>
        <authorList>
            <person name="Small S.T."/>
            <person name="Serre D."/>
            <person name="Zimmerman P.A."/>
        </authorList>
    </citation>
    <scope>NUCLEOTIDE SEQUENCE [LARGE SCALE GENOMIC DNA]</scope>
    <source>
        <strain evidence="5">pt0022</strain>
    </source>
</reference>
<evidence type="ECO:0000313" key="5">
    <source>
        <dbReference type="Proteomes" id="UP000093561"/>
    </source>
</evidence>
<evidence type="ECO:0000313" key="6">
    <source>
        <dbReference type="WBParaSite" id="mrna-Wban_04654"/>
    </source>
</evidence>
<dbReference type="Gene3D" id="3.90.1410.10">
    <property type="entry name" value="set domain protein methyltransferase, domain 1"/>
    <property type="match status" value="1"/>
</dbReference>
<organism evidence="5 6">
    <name type="scientific">Wuchereria bancrofti</name>
    <dbReference type="NCBI Taxonomy" id="6293"/>
    <lineage>
        <taxon>Eukaryota</taxon>
        <taxon>Metazoa</taxon>
        <taxon>Ecdysozoa</taxon>
        <taxon>Nematoda</taxon>
        <taxon>Chromadorea</taxon>
        <taxon>Rhabditida</taxon>
        <taxon>Spirurina</taxon>
        <taxon>Spiruromorpha</taxon>
        <taxon>Filarioidea</taxon>
        <taxon>Onchocercidae</taxon>
        <taxon>Wuchereria</taxon>
    </lineage>
</organism>
<comment type="similarity">
    <text evidence="4">Belongs to the class V-like SAM-binding methyltransferase superfamily. SETD3 actin-histidine methyltransferase family.</text>
</comment>
<dbReference type="Gene3D" id="3.90.1420.10">
    <property type="entry name" value="Rubisco LSMT, substrate-binding domain"/>
    <property type="match status" value="1"/>
</dbReference>
<dbReference type="InterPro" id="IPR025785">
    <property type="entry name" value="SETD3"/>
</dbReference>
<keyword evidence="3 4" id="KW-0949">S-adenosyl-L-methionine</keyword>
<keyword evidence="1 4" id="KW-0489">Methyltransferase</keyword>
<evidence type="ECO:0000256" key="4">
    <source>
        <dbReference type="PROSITE-ProRule" id="PRU00898"/>
    </source>
</evidence>
<dbReference type="WBParaSite" id="mrna-Wban_04654">
    <property type="protein sequence ID" value="mrna-Wban_04654"/>
    <property type="gene ID" value="Wban_04654"/>
</dbReference>
<dbReference type="AlphaFoldDB" id="A0AAF5PS50"/>
<comment type="catalytic activity">
    <reaction evidence="4">
        <text>L-histidyl-[protein] + S-adenosyl-L-methionine = N(tele)-methyl-L-histidyl-[protein] + S-adenosyl-L-homocysteine + H(+)</text>
        <dbReference type="Rhea" id="RHEA:19369"/>
        <dbReference type="Rhea" id="RHEA-COMP:9745"/>
        <dbReference type="Rhea" id="RHEA-COMP:11600"/>
        <dbReference type="ChEBI" id="CHEBI:15378"/>
        <dbReference type="ChEBI" id="CHEBI:16367"/>
        <dbReference type="ChEBI" id="CHEBI:29979"/>
        <dbReference type="ChEBI" id="CHEBI:57856"/>
        <dbReference type="ChEBI" id="CHEBI:59789"/>
        <dbReference type="EC" id="2.1.1.85"/>
    </reaction>
</comment>
<dbReference type="Proteomes" id="UP000093561">
    <property type="component" value="Unassembled WGS sequence"/>
</dbReference>
<dbReference type="InterPro" id="IPR046341">
    <property type="entry name" value="SET_dom_sf"/>
</dbReference>